<dbReference type="GO" id="GO:0044528">
    <property type="term" value="P:regulation of mitochondrial mRNA stability"/>
    <property type="evidence" value="ECO:0007669"/>
    <property type="project" value="TreeGrafter"/>
</dbReference>
<evidence type="ECO:0000256" key="4">
    <source>
        <dbReference type="ARBA" id="ARBA00023453"/>
    </source>
</evidence>
<evidence type="ECO:0000256" key="2">
    <source>
        <dbReference type="ARBA" id="ARBA00022679"/>
    </source>
</evidence>
<protein>
    <recommendedName>
        <fullName evidence="5">RNA-editing substrate-binding complex 6 protein domain-containing protein</fullName>
    </recommendedName>
</protein>
<dbReference type="Pfam" id="PF26188">
    <property type="entry name" value="RESC6"/>
    <property type="match status" value="1"/>
</dbReference>
<dbReference type="GO" id="GO:0005759">
    <property type="term" value="C:mitochondrial matrix"/>
    <property type="evidence" value="ECO:0007669"/>
    <property type="project" value="TreeGrafter"/>
</dbReference>
<dbReference type="GO" id="GO:0035770">
    <property type="term" value="C:ribonucleoprotein granule"/>
    <property type="evidence" value="ECO:0007669"/>
    <property type="project" value="TreeGrafter"/>
</dbReference>
<dbReference type="CDD" id="cd02440">
    <property type="entry name" value="AdoMet_MTases"/>
    <property type="match status" value="1"/>
</dbReference>
<keyword evidence="1" id="KW-0489">Methyltransferase</keyword>
<gene>
    <name evidence="6" type="ORF">EVOR1521_LOCUS10593</name>
</gene>
<keyword evidence="7" id="KW-1185">Reference proteome</keyword>
<dbReference type="GO" id="GO:0032259">
    <property type="term" value="P:methylation"/>
    <property type="evidence" value="ECO:0007669"/>
    <property type="project" value="UniProtKB-KW"/>
</dbReference>
<dbReference type="PROSITE" id="PS51682">
    <property type="entry name" value="SAM_OMT_I"/>
    <property type="match status" value="1"/>
</dbReference>
<dbReference type="EMBL" id="CAUJNA010001019">
    <property type="protein sequence ID" value="CAJ1383487.1"/>
    <property type="molecule type" value="Genomic_DNA"/>
</dbReference>
<sequence>MDGMKGSCQAAFIALIREMQRRFQRLARKITEEVKAMEQACFQRLLACRPMTSYYSATPRPERPKAFSYYAQEVRRRNRALRDELRGADVEGILNLAARRGQGWDTVSVSTALHAFACKVKQKAQRPNLSDARWQHLKDLALQRLASGEARNLANTAWAMACISCREKPFLDLSEELVYMKAAELKPQEVSNLAWAFATLRYGTAPLMLFLVQEQIEDFSCQDAANTMWSLAALSLALEGVMHRLLPCASKYVFEFKPQECANSIWAMAILSCQDELAKSITIQATLTLAEFRTQNLSNFIWAYAKLGYKDEDVALSVLQMSLRSLSTFSAQDLTTTLWAFATMQHRVGDTFVAAALHELQKRAESTPLQPQHVSNTAWSLASLSYTHAPAFDFMCLSMHSRIREFKPQEAANFMWSFATTMYKNQPAVACIVGRIRTIVQECSCQSTANFVWSYAKLGFSDERVIEFIEASERARIYSLSEQDLSTSIWAFSTMLHRSDEFINVWMAAASQKLRDGPIKPQHASNMLWALASVFFYDAPFYGLLAESVKKSVRGFAPQDLACCLWSCATVVYRDQELTELLAAEASRQLQSFDPQSVGNAAWGAAYLRASDALHGKVSELIGDDSSLMRFNEKVLAMVTRALMTFEPEQAWRLFQRLRQLDIDPGINALSLWLHHCRDLQPSILREMEALSMLAWFQPCRHVQLAVLKAAALRLAEMGFCHDAKLLLQDLLRVSEDAIAQGVLQKLLCGHFTERHSPLQLTWKMPTQPLGHTGTSYDKQCRLLQHVLATAQVGDAWSVVNTIERFSIEGNGWLKIAGGGKGVVLDDLIRSLAPQPPSLVLEFGCFVGYSSTRMAYWLRRVQGKVISVEVDPIHACIARNVIEFAGVADHVDICIGYSEDVIPHLKNMCAAQADAIFFDQRGTRFHTDLWMLEAESLLKPGCAVLADNVLKPGAPHFLWYLQHSPKYDFRVVSLREFAADRIEDWMAVALFKGREESEPKVLPKALDKVAFLTDKARARSCNADGPCEVDEDAWARHSQEIRRAYQDVHITPRILHVKCLDGRPFVDWSAS</sequence>
<evidence type="ECO:0000313" key="6">
    <source>
        <dbReference type="EMBL" id="CAJ1383487.1"/>
    </source>
</evidence>
<keyword evidence="2" id="KW-0808">Transferase</keyword>
<dbReference type="Pfam" id="PF01596">
    <property type="entry name" value="Methyltransf_3"/>
    <property type="match status" value="1"/>
</dbReference>
<dbReference type="InterPro" id="IPR029063">
    <property type="entry name" value="SAM-dependent_MTases_sf"/>
</dbReference>
<evidence type="ECO:0000313" key="7">
    <source>
        <dbReference type="Proteomes" id="UP001178507"/>
    </source>
</evidence>
<dbReference type="InterPro" id="IPR050870">
    <property type="entry name" value="FAST_kinase"/>
</dbReference>
<dbReference type="SUPFAM" id="SSF53335">
    <property type="entry name" value="S-adenosyl-L-methionine-dependent methyltransferases"/>
    <property type="match status" value="1"/>
</dbReference>
<evidence type="ECO:0000259" key="5">
    <source>
        <dbReference type="Pfam" id="PF26188"/>
    </source>
</evidence>
<feature type="domain" description="RNA-editing substrate-binding complex 6 protein" evidence="5">
    <location>
        <begin position="183"/>
        <end position="347"/>
    </location>
</feature>
<dbReference type="GO" id="GO:0003723">
    <property type="term" value="F:RNA binding"/>
    <property type="evidence" value="ECO:0007669"/>
    <property type="project" value="TreeGrafter"/>
</dbReference>
<reference evidence="6" key="1">
    <citation type="submission" date="2023-08" db="EMBL/GenBank/DDBJ databases">
        <authorList>
            <person name="Chen Y."/>
            <person name="Shah S."/>
            <person name="Dougan E. K."/>
            <person name="Thang M."/>
            <person name="Chan C."/>
        </authorList>
    </citation>
    <scope>NUCLEOTIDE SEQUENCE</scope>
</reference>
<dbReference type="PANTHER" id="PTHR21228">
    <property type="entry name" value="FAST LEU-RICH DOMAIN-CONTAINING"/>
    <property type="match status" value="1"/>
</dbReference>
<dbReference type="PANTHER" id="PTHR21228:SF40">
    <property type="entry name" value="LD45607P"/>
    <property type="match status" value="1"/>
</dbReference>
<dbReference type="AlphaFoldDB" id="A0AA36I9D4"/>
<proteinExistence type="inferred from homology"/>
<name>A0AA36I9D4_9DINO</name>
<accession>A0AA36I9D4</accession>
<dbReference type="GO" id="GO:0008171">
    <property type="term" value="F:O-methyltransferase activity"/>
    <property type="evidence" value="ECO:0007669"/>
    <property type="project" value="InterPro"/>
</dbReference>
<comment type="similarity">
    <text evidence="4">Belongs to the class I-like SAM-binding methyltransferase superfamily. Cation-dependent O-methyltransferase family.</text>
</comment>
<organism evidence="6 7">
    <name type="scientific">Effrenium voratum</name>
    <dbReference type="NCBI Taxonomy" id="2562239"/>
    <lineage>
        <taxon>Eukaryota</taxon>
        <taxon>Sar</taxon>
        <taxon>Alveolata</taxon>
        <taxon>Dinophyceae</taxon>
        <taxon>Suessiales</taxon>
        <taxon>Symbiodiniaceae</taxon>
        <taxon>Effrenium</taxon>
    </lineage>
</organism>
<evidence type="ECO:0000256" key="1">
    <source>
        <dbReference type="ARBA" id="ARBA00022603"/>
    </source>
</evidence>
<comment type="caution">
    <text evidence="6">The sequence shown here is derived from an EMBL/GenBank/DDBJ whole genome shotgun (WGS) entry which is preliminary data.</text>
</comment>
<evidence type="ECO:0000256" key="3">
    <source>
        <dbReference type="ARBA" id="ARBA00022691"/>
    </source>
</evidence>
<dbReference type="Proteomes" id="UP001178507">
    <property type="component" value="Unassembled WGS sequence"/>
</dbReference>
<dbReference type="InterPro" id="IPR002935">
    <property type="entry name" value="SAM_O-MeTrfase"/>
</dbReference>
<dbReference type="InterPro" id="IPR058917">
    <property type="entry name" value="RESC6_dom"/>
</dbReference>
<dbReference type="Gene3D" id="3.40.50.150">
    <property type="entry name" value="Vaccinia Virus protein VP39"/>
    <property type="match status" value="1"/>
</dbReference>
<keyword evidence="3" id="KW-0949">S-adenosyl-L-methionine</keyword>
<dbReference type="GO" id="GO:0000963">
    <property type="term" value="P:mitochondrial RNA processing"/>
    <property type="evidence" value="ECO:0007669"/>
    <property type="project" value="TreeGrafter"/>
</dbReference>